<evidence type="ECO:0000256" key="1">
    <source>
        <dbReference type="SAM" id="MobiDB-lite"/>
    </source>
</evidence>
<dbReference type="GO" id="GO:0016747">
    <property type="term" value="F:acyltransferase activity, transferring groups other than amino-acyl groups"/>
    <property type="evidence" value="ECO:0007669"/>
    <property type="project" value="TreeGrafter"/>
</dbReference>
<dbReference type="Proteomes" id="UP000539146">
    <property type="component" value="Unassembled WGS sequence"/>
</dbReference>
<gene>
    <name evidence="3" type="ORF">HP467_04060</name>
</gene>
<comment type="caution">
    <text evidence="3">The sequence shown here is derived from an EMBL/GenBank/DDBJ whole genome shotgun (WGS) entry which is preliminary data.</text>
</comment>
<dbReference type="Gene3D" id="3.40.50.1820">
    <property type="entry name" value="alpha/beta hydrolase"/>
    <property type="match status" value="1"/>
</dbReference>
<feature type="transmembrane region" description="Helical" evidence="2">
    <location>
        <begin position="112"/>
        <end position="131"/>
    </location>
</feature>
<protein>
    <recommendedName>
        <fullName evidence="5">Esterase</fullName>
    </recommendedName>
</protein>
<evidence type="ECO:0000313" key="3">
    <source>
        <dbReference type="EMBL" id="NUU27287.1"/>
    </source>
</evidence>
<keyword evidence="2" id="KW-1133">Transmembrane helix</keyword>
<proteinExistence type="predicted"/>
<organism evidence="3 4">
    <name type="scientific">Curtobacterium citreum</name>
    <dbReference type="NCBI Taxonomy" id="2036"/>
    <lineage>
        <taxon>Bacteria</taxon>
        <taxon>Bacillati</taxon>
        <taxon>Actinomycetota</taxon>
        <taxon>Actinomycetes</taxon>
        <taxon>Micrococcales</taxon>
        <taxon>Microbacteriaceae</taxon>
        <taxon>Curtobacterium</taxon>
    </lineage>
</organism>
<dbReference type="InterPro" id="IPR029058">
    <property type="entry name" value="AB_hydrolase_fold"/>
</dbReference>
<evidence type="ECO:0000256" key="2">
    <source>
        <dbReference type="SAM" id="Phobius"/>
    </source>
</evidence>
<feature type="transmembrane region" description="Helical" evidence="2">
    <location>
        <begin position="86"/>
        <end position="105"/>
    </location>
</feature>
<evidence type="ECO:0008006" key="5">
    <source>
        <dbReference type="Google" id="ProtNLM"/>
    </source>
</evidence>
<feature type="transmembrane region" description="Helical" evidence="2">
    <location>
        <begin position="20"/>
        <end position="37"/>
    </location>
</feature>
<dbReference type="PANTHER" id="PTHR48098">
    <property type="entry name" value="ENTEROCHELIN ESTERASE-RELATED"/>
    <property type="match status" value="1"/>
</dbReference>
<accession>A0A850DP91</accession>
<dbReference type="EMBL" id="JABMCG010000086">
    <property type="protein sequence ID" value="NUU27287.1"/>
    <property type="molecule type" value="Genomic_DNA"/>
</dbReference>
<feature type="region of interest" description="Disordered" evidence="1">
    <location>
        <begin position="154"/>
        <end position="175"/>
    </location>
</feature>
<keyword evidence="2" id="KW-0472">Membrane</keyword>
<dbReference type="PANTHER" id="PTHR48098:SF1">
    <property type="entry name" value="DIACYLGLYCEROL ACYLTRANSFERASE_MYCOLYLTRANSFERASE AG85A"/>
    <property type="match status" value="1"/>
</dbReference>
<dbReference type="SUPFAM" id="SSF53474">
    <property type="entry name" value="alpha/beta-Hydrolases"/>
    <property type="match status" value="1"/>
</dbReference>
<evidence type="ECO:0000313" key="4">
    <source>
        <dbReference type="Proteomes" id="UP000539146"/>
    </source>
</evidence>
<dbReference type="AlphaFoldDB" id="A0A850DP91"/>
<dbReference type="InterPro" id="IPR050583">
    <property type="entry name" value="Mycobacterial_A85_antigen"/>
</dbReference>
<reference evidence="3 4" key="1">
    <citation type="submission" date="2020-05" db="EMBL/GenBank/DDBJ databases">
        <title>Genome Sequencing of Type Strains.</title>
        <authorList>
            <person name="Lemaire J.F."/>
            <person name="Inderbitzin P."/>
            <person name="Gregorio O.A."/>
            <person name="Collins S.B."/>
            <person name="Wespe N."/>
            <person name="Knight-Connoni V."/>
        </authorList>
    </citation>
    <scope>NUCLEOTIDE SEQUENCE [LARGE SCALE GENOMIC DNA]</scope>
    <source>
        <strain evidence="3 4">DSM 20512</strain>
    </source>
</reference>
<dbReference type="InterPro" id="IPR000801">
    <property type="entry name" value="Esterase-like"/>
</dbReference>
<dbReference type="Pfam" id="PF00756">
    <property type="entry name" value="Esterase"/>
    <property type="match status" value="1"/>
</dbReference>
<keyword evidence="2" id="KW-0812">Transmembrane</keyword>
<name>A0A850DP91_9MICO</name>
<sequence length="439" mass="45602">MSPTEWLLATPLQAPNKLVPIDTAFVVLALVVLLPAVRRWRDRAAWRRVAWRAGIALAGAGLVLVACWFTTSVVDLFGVALSPVTQMWSAFAGAALALAVTGIVHGGGWRRALAIVLVPAALVVPALGINVEFAKYPTLGTVVQSDPYPTYHAGARSTAQPTPGGPTATASATPAMPASGQIVSADIPGTRSGFHPRPAVMYLPPAALVPDPQPLPVVIAFSGQPGAPSDLFTAGQLATPLDEYARAHGGRAPIVVSVDQLSSPGLNTMCVDSRLGNVDTYVTRDVPAWILANTPATTDRKAWGLTGFSQGATCTMQFLSGHPGDFGAALAVSSEQQPIDQGPRHSADQAFGGSIARWQAAAPIALMRKNGLGGHSVWLVAGSTDREFSTNARELGAAATAAGARVSVSSAPGSGHDWNTVQWAFRTDVTPFCDALFAK</sequence>
<dbReference type="RefSeq" id="WP_175325314.1">
    <property type="nucleotide sequence ID" value="NZ_BAAAWP010000001.1"/>
</dbReference>
<feature type="compositionally biased region" description="Low complexity" evidence="1">
    <location>
        <begin position="157"/>
        <end position="175"/>
    </location>
</feature>
<feature type="transmembrane region" description="Helical" evidence="2">
    <location>
        <begin position="49"/>
        <end position="74"/>
    </location>
</feature>